<dbReference type="KEGG" id="tni:TVNIR_1875"/>
<dbReference type="AlphaFoldDB" id="L0DYV1"/>
<feature type="region of interest" description="Disordered" evidence="1">
    <location>
        <begin position="1"/>
        <end position="79"/>
    </location>
</feature>
<evidence type="ECO:0000313" key="3">
    <source>
        <dbReference type="Proteomes" id="UP000010809"/>
    </source>
</evidence>
<keyword evidence="3" id="KW-1185">Reference proteome</keyword>
<dbReference type="STRING" id="1255043.TVNIR_1875"/>
<dbReference type="HOGENOM" id="CLU_2604961_0_0_6"/>
<name>L0DYV1_THIND</name>
<evidence type="ECO:0000313" key="2">
    <source>
        <dbReference type="EMBL" id="AGA33536.1"/>
    </source>
</evidence>
<reference evidence="2" key="1">
    <citation type="submission" date="2015-12" db="EMBL/GenBank/DDBJ databases">
        <authorList>
            <person name="Tikhonova T.V."/>
            <person name="Pavlov A.R."/>
            <person name="Beletsky A.V."/>
            <person name="Mardanov A.V."/>
            <person name="Sorokin D.Y."/>
            <person name="Ravin N.V."/>
            <person name="Popov V.O."/>
        </authorList>
    </citation>
    <scope>NUCLEOTIDE SEQUENCE</scope>
    <source>
        <strain evidence="2">DSM 14787</strain>
    </source>
</reference>
<feature type="compositionally biased region" description="Polar residues" evidence="1">
    <location>
        <begin position="67"/>
        <end position="79"/>
    </location>
</feature>
<evidence type="ECO:0000256" key="1">
    <source>
        <dbReference type="SAM" id="MobiDB-lite"/>
    </source>
</evidence>
<dbReference type="PATRIC" id="fig|1255043.3.peg.1899"/>
<dbReference type="Proteomes" id="UP000010809">
    <property type="component" value="Chromosome"/>
</dbReference>
<dbReference type="EMBL" id="CP003989">
    <property type="protein sequence ID" value="AGA33536.1"/>
    <property type="molecule type" value="Genomic_DNA"/>
</dbReference>
<sequence length="79" mass="8805">MCSRMLLPCPVPGHRPSRRIRPTSWSQLPRHRRGNRRYTRNPNPPAPDPTPARRIGCQRSASAACANATTESPWSTAST</sequence>
<organism evidence="2 3">
    <name type="scientific">Thioalkalivibrio nitratireducens (strain DSM 14787 / UNIQEM 213 / ALEN2)</name>
    <dbReference type="NCBI Taxonomy" id="1255043"/>
    <lineage>
        <taxon>Bacteria</taxon>
        <taxon>Pseudomonadati</taxon>
        <taxon>Pseudomonadota</taxon>
        <taxon>Gammaproteobacteria</taxon>
        <taxon>Chromatiales</taxon>
        <taxon>Ectothiorhodospiraceae</taxon>
        <taxon>Thioalkalivibrio</taxon>
    </lineage>
</organism>
<accession>L0DYV1</accession>
<gene>
    <name evidence="2" type="ordered locus">TVNIR_1875</name>
</gene>
<protein>
    <submittedName>
        <fullName evidence="2">Uncharacterized protein</fullName>
    </submittedName>
</protein>
<feature type="compositionally biased region" description="Basic residues" evidence="1">
    <location>
        <begin position="29"/>
        <end position="39"/>
    </location>
</feature>
<proteinExistence type="predicted"/>